<dbReference type="Proteomes" id="UP000760494">
    <property type="component" value="Unassembled WGS sequence"/>
</dbReference>
<name>A0A9Q9RM19_FUSFU</name>
<accession>A0A9Q9RM19</accession>
<evidence type="ECO:0000313" key="3">
    <source>
        <dbReference type="EMBL" id="VTT68374.1"/>
    </source>
</evidence>
<dbReference type="AlphaFoldDB" id="A0A9Q9RM19"/>
<proteinExistence type="predicted"/>
<feature type="region of interest" description="Disordered" evidence="1">
    <location>
        <begin position="1"/>
        <end position="33"/>
    </location>
</feature>
<dbReference type="EMBL" id="CABFJX010000223">
    <property type="protein sequence ID" value="VTT68374.1"/>
    <property type="molecule type" value="Genomic_DNA"/>
</dbReference>
<organism evidence="3 4">
    <name type="scientific">Fusarium fujikuroi</name>
    <name type="common">Bakanae and foot rot disease fungus</name>
    <name type="synonym">Gibberella fujikuroi</name>
    <dbReference type="NCBI Taxonomy" id="5127"/>
    <lineage>
        <taxon>Eukaryota</taxon>
        <taxon>Fungi</taxon>
        <taxon>Dikarya</taxon>
        <taxon>Ascomycota</taxon>
        <taxon>Pezizomycotina</taxon>
        <taxon>Sordariomycetes</taxon>
        <taxon>Hypocreomycetidae</taxon>
        <taxon>Hypocreales</taxon>
        <taxon>Nectriaceae</taxon>
        <taxon>Fusarium</taxon>
        <taxon>Fusarium fujikuroi species complex</taxon>
    </lineage>
</organism>
<feature type="domain" description="C2H2-domain containing protein second zinc finger" evidence="2">
    <location>
        <begin position="140"/>
        <end position="170"/>
    </location>
</feature>
<evidence type="ECO:0000313" key="4">
    <source>
        <dbReference type="Proteomes" id="UP000760494"/>
    </source>
</evidence>
<dbReference type="Pfam" id="PF26176">
    <property type="entry name" value="zf_C2H2_17_2"/>
    <property type="match status" value="1"/>
</dbReference>
<gene>
    <name evidence="3" type="ORF">C2S_1255</name>
</gene>
<evidence type="ECO:0000259" key="2">
    <source>
        <dbReference type="Pfam" id="PF26176"/>
    </source>
</evidence>
<dbReference type="InterPro" id="IPR059095">
    <property type="entry name" value="Znf_C2H2_17_2nd"/>
</dbReference>
<reference evidence="3" key="1">
    <citation type="submission" date="2019-05" db="EMBL/GenBank/DDBJ databases">
        <authorList>
            <person name="Piombo E."/>
        </authorList>
    </citation>
    <scope>NUCLEOTIDE SEQUENCE</scope>
    <source>
        <strain evidence="3">C2S</strain>
    </source>
</reference>
<sequence length="188" mass="21847">MPWPKLEGSVRKSEQAPVGFKEQGQHLFDPAGEAIQDSRPVYTRISRKNLSLKTLQEFLDFDFDVDPDYVLVKRVEGSKRGFSLKATKEHTKLIREKRGKIVREGTSELRDDEPEYEWVRKRARRETKSPSCLDDHADKPCLCTYDGCDRAVPGNGHSHKWDLQDHLKRVYHDDDSSSSYQPRDYPKI</sequence>
<comment type="caution">
    <text evidence="3">The sequence shown here is derived from an EMBL/GenBank/DDBJ whole genome shotgun (WGS) entry which is preliminary data.</text>
</comment>
<protein>
    <recommendedName>
        <fullName evidence="2">C2H2-domain containing protein second zinc finger domain-containing protein</fullName>
    </recommendedName>
</protein>
<evidence type="ECO:0000256" key="1">
    <source>
        <dbReference type="SAM" id="MobiDB-lite"/>
    </source>
</evidence>